<protein>
    <submittedName>
        <fullName evidence="1">Uncharacterized protein</fullName>
    </submittedName>
</protein>
<dbReference type="AlphaFoldDB" id="A0AAU9J0L7"/>
<organism evidence="1 2">
    <name type="scientific">Blepharisma stoltei</name>
    <dbReference type="NCBI Taxonomy" id="1481888"/>
    <lineage>
        <taxon>Eukaryota</taxon>
        <taxon>Sar</taxon>
        <taxon>Alveolata</taxon>
        <taxon>Ciliophora</taxon>
        <taxon>Postciliodesmatophora</taxon>
        <taxon>Heterotrichea</taxon>
        <taxon>Heterotrichida</taxon>
        <taxon>Blepharismidae</taxon>
        <taxon>Blepharisma</taxon>
    </lineage>
</organism>
<comment type="caution">
    <text evidence="1">The sequence shown here is derived from an EMBL/GenBank/DDBJ whole genome shotgun (WGS) entry which is preliminary data.</text>
</comment>
<keyword evidence="2" id="KW-1185">Reference proteome</keyword>
<evidence type="ECO:0000313" key="1">
    <source>
        <dbReference type="EMBL" id="CAG9315311.1"/>
    </source>
</evidence>
<proteinExistence type="predicted"/>
<evidence type="ECO:0000313" key="2">
    <source>
        <dbReference type="Proteomes" id="UP001162131"/>
    </source>
</evidence>
<dbReference type="Proteomes" id="UP001162131">
    <property type="component" value="Unassembled WGS sequence"/>
</dbReference>
<name>A0AAU9J0L7_9CILI</name>
<dbReference type="EMBL" id="CAJZBQ010000013">
    <property type="protein sequence ID" value="CAG9315311.1"/>
    <property type="molecule type" value="Genomic_DNA"/>
</dbReference>
<gene>
    <name evidence="1" type="ORF">BSTOLATCC_MIC13085</name>
</gene>
<reference evidence="1" key="1">
    <citation type="submission" date="2021-09" db="EMBL/GenBank/DDBJ databases">
        <authorList>
            <consortium name="AG Swart"/>
            <person name="Singh M."/>
            <person name="Singh A."/>
            <person name="Seah K."/>
            <person name="Emmerich C."/>
        </authorList>
    </citation>
    <scope>NUCLEOTIDE SEQUENCE</scope>
    <source>
        <strain evidence="1">ATCC30299</strain>
    </source>
</reference>
<accession>A0AAU9J0L7</accession>
<dbReference type="Gene3D" id="1.10.238.10">
    <property type="entry name" value="EF-hand"/>
    <property type="match status" value="1"/>
</dbReference>
<sequence>MEELLDDLISGEKTEKIFSKYARNGKINIHKCISYILQDLNAEFDIDLRDVKDYFKMKKNPFDHDEIINPEEVSLEQFKTRLENYLTKGMGIMINAENDTNFIRALNHPISLDQKQISTIISNDTEEKWNTPNSERLSKSKQRTPINLKSRITQSVNTSNLLGKAKQNWLEPYLKEYHADIENILLANDPTGKKMIEAIKLKRILREILQLMKLPEEKDLFLFDRMIENRFKHIKGSPAKSSMKYLRVTFSQCFELFEEWAAKESFSRLSYHAQLQNTINEYKELINTYGSDMNCISDLKDMIDQMEIIHSSSNTKSIKISEENLMEKQVKGLKAIFSFYASQTQELTRSPTFDHLINLKQFMTLSQFLKFCNDFGISDKKGMQRLNPQQASKVFINNSKCGRKMTLSQFFSAVDCLAEIFYNIQVGAEESEIGLVAKRNLFYQYLQCDNQEIYMQKTRGFKYAFSNEKAGFRMPEYDLSKKYKFKDQTEVKQRILDWKREKEERNPKRSISVPNKLKLDLRRMKLMQRKDRITWEMLRNMESSSFINDDEAKDLINDSYLLPALPV</sequence>